<feature type="transmembrane region" description="Helical" evidence="5">
    <location>
        <begin position="169"/>
        <end position="188"/>
    </location>
</feature>
<evidence type="ECO:0000256" key="3">
    <source>
        <dbReference type="ARBA" id="ARBA00022989"/>
    </source>
</evidence>
<gene>
    <name evidence="7" type="ORF">SAMN04487960_103243</name>
</gene>
<keyword evidence="8" id="KW-1185">Reference proteome</keyword>
<dbReference type="RefSeq" id="WP_091812066.1">
    <property type="nucleotide sequence ID" value="NZ_FNNE01000003.1"/>
</dbReference>
<dbReference type="Pfam" id="PF04932">
    <property type="entry name" value="Wzy_C"/>
    <property type="match status" value="1"/>
</dbReference>
<evidence type="ECO:0000256" key="5">
    <source>
        <dbReference type="SAM" id="Phobius"/>
    </source>
</evidence>
<proteinExistence type="predicted"/>
<dbReference type="EMBL" id="FNNE01000003">
    <property type="protein sequence ID" value="SDW60140.1"/>
    <property type="molecule type" value="Genomic_DNA"/>
</dbReference>
<keyword evidence="7" id="KW-0436">Ligase</keyword>
<dbReference type="PANTHER" id="PTHR37422:SF13">
    <property type="entry name" value="LIPOPOLYSACCHARIDE BIOSYNTHESIS PROTEIN PA4999-RELATED"/>
    <property type="match status" value="1"/>
</dbReference>
<dbReference type="InterPro" id="IPR007016">
    <property type="entry name" value="O-antigen_ligase-rel_domated"/>
</dbReference>
<feature type="transmembrane region" description="Helical" evidence="5">
    <location>
        <begin position="325"/>
        <end position="345"/>
    </location>
</feature>
<evidence type="ECO:0000256" key="2">
    <source>
        <dbReference type="ARBA" id="ARBA00022692"/>
    </source>
</evidence>
<feature type="transmembrane region" description="Helical" evidence="5">
    <location>
        <begin position="30"/>
        <end position="49"/>
    </location>
</feature>
<dbReference type="GO" id="GO:0016020">
    <property type="term" value="C:membrane"/>
    <property type="evidence" value="ECO:0007669"/>
    <property type="project" value="UniProtKB-SubCell"/>
</dbReference>
<dbReference type="STRING" id="488533.SAMN04487960_103243"/>
<keyword evidence="2 5" id="KW-0812">Transmembrane</keyword>
<feature type="transmembrane region" description="Helical" evidence="5">
    <location>
        <begin position="86"/>
        <end position="104"/>
    </location>
</feature>
<accession>A0A1H2UVJ3</accession>
<feature type="transmembrane region" description="Helical" evidence="5">
    <location>
        <begin position="7"/>
        <end position="24"/>
    </location>
</feature>
<feature type="transmembrane region" description="Helical" evidence="5">
    <location>
        <begin position="195"/>
        <end position="228"/>
    </location>
</feature>
<reference evidence="7 8" key="1">
    <citation type="submission" date="2016-10" db="EMBL/GenBank/DDBJ databases">
        <authorList>
            <person name="de Groot N.N."/>
        </authorList>
    </citation>
    <scope>NUCLEOTIDE SEQUENCE [LARGE SCALE GENOMIC DNA]</scope>
    <source>
        <strain evidence="7 8">CGMCC 1.7059</strain>
    </source>
</reference>
<evidence type="ECO:0000256" key="1">
    <source>
        <dbReference type="ARBA" id="ARBA00004141"/>
    </source>
</evidence>
<organism evidence="7 8">
    <name type="scientific">Marinobacter mobilis</name>
    <dbReference type="NCBI Taxonomy" id="488533"/>
    <lineage>
        <taxon>Bacteria</taxon>
        <taxon>Pseudomonadati</taxon>
        <taxon>Pseudomonadota</taxon>
        <taxon>Gammaproteobacteria</taxon>
        <taxon>Pseudomonadales</taxon>
        <taxon>Marinobacteraceae</taxon>
        <taxon>Marinobacter</taxon>
    </lineage>
</organism>
<dbReference type="InterPro" id="IPR051533">
    <property type="entry name" value="WaaL-like"/>
</dbReference>
<feature type="transmembrane region" description="Helical" evidence="5">
    <location>
        <begin position="61"/>
        <end position="80"/>
    </location>
</feature>
<feature type="transmembrane region" description="Helical" evidence="5">
    <location>
        <begin position="365"/>
        <end position="385"/>
    </location>
</feature>
<evidence type="ECO:0000259" key="6">
    <source>
        <dbReference type="Pfam" id="PF04932"/>
    </source>
</evidence>
<sequence>MPENINKVAFNLFILYLVSFFLHLPARIPFLGIIRFDMVLVAAICFYIFGGGPSMRPKMDIASRYLLSIFVFSIISLPLVEWPGSVIGGGLVLFIKGAIFYFFAVNLITTERRLKITIFWFVILNLIRVIEPLILNLATGYLGSRTHLGGGEFAGRLSGAPSDTINPNGLAFVIATIIPFLHYVFFPINKKTKVIYFLLLPVLAYVMMLTLSRSGVLALAIISFGIFLKSNRKFLLLVVGVTGVFMMFLSMNDIQKDRYLSLVSSDTRQSGSAEGRIEGWVRDFEVAMNRPIIGHGLGNSREANWNVAGKDQISHILWAEIWQEIGLIGLVIFILYLKVMITNFIKAGELVKNNFPVDSFLYRVIQAMQVWLLMNLLFSLASYGLKSYEWYFFGGLSVAVLSIVENKIANDNANKGPGAVQPVRSARYQLAEKINRKRRVT</sequence>
<evidence type="ECO:0000256" key="4">
    <source>
        <dbReference type="ARBA" id="ARBA00023136"/>
    </source>
</evidence>
<keyword evidence="3 5" id="KW-1133">Transmembrane helix</keyword>
<feature type="transmembrane region" description="Helical" evidence="5">
    <location>
        <begin position="234"/>
        <end position="251"/>
    </location>
</feature>
<evidence type="ECO:0000313" key="7">
    <source>
        <dbReference type="EMBL" id="SDW60140.1"/>
    </source>
</evidence>
<evidence type="ECO:0000313" key="8">
    <source>
        <dbReference type="Proteomes" id="UP000199675"/>
    </source>
</evidence>
<protein>
    <submittedName>
        <fullName evidence="7">O-antigen ligase like membrane protein</fullName>
    </submittedName>
</protein>
<dbReference type="OrthoDB" id="5706645at2"/>
<keyword evidence="4 5" id="KW-0472">Membrane</keyword>
<dbReference type="AlphaFoldDB" id="A0A1H2UVJ3"/>
<comment type="subcellular location">
    <subcellularLocation>
        <location evidence="1">Membrane</location>
        <topology evidence="1">Multi-pass membrane protein</topology>
    </subcellularLocation>
</comment>
<dbReference type="PANTHER" id="PTHR37422">
    <property type="entry name" value="TEICHURONIC ACID BIOSYNTHESIS PROTEIN TUAE"/>
    <property type="match status" value="1"/>
</dbReference>
<dbReference type="GO" id="GO:0016874">
    <property type="term" value="F:ligase activity"/>
    <property type="evidence" value="ECO:0007669"/>
    <property type="project" value="UniProtKB-KW"/>
</dbReference>
<feature type="domain" description="O-antigen ligase-related" evidence="6">
    <location>
        <begin position="202"/>
        <end position="334"/>
    </location>
</feature>
<feature type="transmembrane region" description="Helical" evidence="5">
    <location>
        <begin position="116"/>
        <end position="135"/>
    </location>
</feature>
<dbReference type="Proteomes" id="UP000199675">
    <property type="component" value="Unassembled WGS sequence"/>
</dbReference>
<name>A0A1H2UVJ3_9GAMM</name>